<dbReference type="SMART" id="SM00179">
    <property type="entry name" value="EGF_CA"/>
    <property type="match status" value="1"/>
</dbReference>
<reference evidence="23" key="2">
    <citation type="submission" date="2025-09" db="UniProtKB">
        <authorList>
            <consortium name="Ensembl"/>
        </authorList>
    </citation>
    <scope>IDENTIFICATION</scope>
</reference>
<accession>A0A8C3WCJ0</accession>
<sequence>HFNLKNSFWKLPSTFCPPCPIHADCYNSTHCTCKDGFQPVSGRRFFKSYEKCEDINECQTGLAKCKQKAYCRNKIGSYYCSCVPNYPVFNWVAGIIKWNHADCYEDAHEQTQVQGNIWENLRNNGSKKYIAKKVTQLLQNIELTVWNESFISPGKHENLTLDIVYETKRCNGTSEKALLEAGNNTMDINCTDVSRGTPRVRSAVALIAYRSLGDIINGSFFNDRRGRKEIKISSQVISGSIGVKKNVDLVNPVFLTFQHTRPGEGRRKYICVYWKGSEEGGSWSTEGCSHLGSNDSHTRCKCVHLSSFAVLVALAPKEDPVLTVITYVGLSLSLLCLLLAALTFLLCRSIQNTSTSLHLQLSICLFLAHLLFLTGIDQTEPEVLCSVIAGALHYLYLASFTWMFLEGLHLFLTVRNLKVVNYTSAARFKKKFMYPFGYGIPAVIVAISAIAGHRNYGTYTHCWLKPDKGFIWSFMGPVALIILINLVFYFQILWILRSKLASLNKEVSTIQNTRIMTLKAIAQLFILGCSWGLGFFMVEEVGKTVGSIIAYMFTIINILQGVLLFVVHCLLNLQVQMEFKKWFHGLRKGVETESTEVSRSINHTKTEKLETSPELVCRRDPSSVQPPPGAQLVTVSWVRAES</sequence>
<protein>
    <recommendedName>
        <fullName evidence="25">EGF-like module-containing mucin-like hormone receptor-like 4</fullName>
    </recommendedName>
</protein>
<dbReference type="SUPFAM" id="SSF81321">
    <property type="entry name" value="Family A G protein-coupled receptor-like"/>
    <property type="match status" value="1"/>
</dbReference>
<evidence type="ECO:0000256" key="3">
    <source>
        <dbReference type="ARBA" id="ARBA00022475"/>
    </source>
</evidence>
<feature type="compositionally biased region" description="Basic and acidic residues" evidence="18">
    <location>
        <begin position="604"/>
        <end position="621"/>
    </location>
</feature>
<dbReference type="Pfam" id="PF00002">
    <property type="entry name" value="7tm_2"/>
    <property type="match status" value="1"/>
</dbReference>
<dbReference type="PROSITE" id="PS50026">
    <property type="entry name" value="EGF_3"/>
    <property type="match status" value="1"/>
</dbReference>
<feature type="transmembrane region" description="Helical" evidence="19">
    <location>
        <begin position="471"/>
        <end position="496"/>
    </location>
</feature>
<evidence type="ECO:0000256" key="2">
    <source>
        <dbReference type="ARBA" id="ARBA00007343"/>
    </source>
</evidence>
<dbReference type="Gene3D" id="2.60.220.50">
    <property type="match status" value="1"/>
</dbReference>
<keyword evidence="3" id="KW-1003">Cell membrane</keyword>
<dbReference type="GeneTree" id="ENSGT00940000162163"/>
<dbReference type="InterPro" id="IPR001740">
    <property type="entry name" value="GPCR_2_EMR1-like_rcpt"/>
</dbReference>
<dbReference type="InterPro" id="IPR049883">
    <property type="entry name" value="NOTCH1_EGF-like"/>
</dbReference>
<dbReference type="SMART" id="SM00303">
    <property type="entry name" value="GPS"/>
    <property type="match status" value="1"/>
</dbReference>
<keyword evidence="13" id="KW-0675">Receptor</keyword>
<evidence type="ECO:0000313" key="24">
    <source>
        <dbReference type="Proteomes" id="UP000694540"/>
    </source>
</evidence>
<keyword evidence="7" id="KW-0677">Repeat</keyword>
<dbReference type="CDD" id="cd00054">
    <property type="entry name" value="EGF_CA"/>
    <property type="match status" value="1"/>
</dbReference>
<dbReference type="GO" id="GO:0005886">
    <property type="term" value="C:plasma membrane"/>
    <property type="evidence" value="ECO:0007669"/>
    <property type="project" value="UniProtKB-SubCell"/>
</dbReference>
<evidence type="ECO:0000256" key="10">
    <source>
        <dbReference type="ARBA" id="ARBA00023040"/>
    </source>
</evidence>
<feature type="domain" description="EGF-like" evidence="20">
    <location>
        <begin position="54"/>
        <end position="92"/>
    </location>
</feature>
<dbReference type="Ensembl" id="ENSCWAT00000015828.1">
    <property type="protein sequence ID" value="ENSCWAP00000014582.1"/>
    <property type="gene ID" value="ENSCWAG00000011207.1"/>
</dbReference>
<evidence type="ECO:0000313" key="23">
    <source>
        <dbReference type="Ensembl" id="ENSCWAP00000014582.1"/>
    </source>
</evidence>
<comment type="similarity">
    <text evidence="2">Belongs to the G-protein coupled receptor 2 family. Adhesion G-protein coupled receptor (ADGR) subfamily.</text>
</comment>
<keyword evidence="12" id="KW-1015">Disulfide bond</keyword>
<comment type="subcellular location">
    <subcellularLocation>
        <location evidence="1">Cell membrane</location>
        <topology evidence="1">Multi-pass membrane protein</topology>
    </subcellularLocation>
</comment>
<keyword evidence="9 19" id="KW-1133">Transmembrane helix</keyword>
<dbReference type="PRINTS" id="PR01128">
    <property type="entry name" value="EMR1HORMONER"/>
</dbReference>
<dbReference type="PANTHER" id="PTHR12011">
    <property type="entry name" value="ADHESION G-PROTEIN COUPLED RECEPTOR"/>
    <property type="match status" value="1"/>
</dbReference>
<evidence type="ECO:0000256" key="9">
    <source>
        <dbReference type="ARBA" id="ARBA00022989"/>
    </source>
</evidence>
<dbReference type="Proteomes" id="UP000694540">
    <property type="component" value="Unplaced"/>
</dbReference>
<dbReference type="InterPro" id="IPR046338">
    <property type="entry name" value="GAIN_dom_sf"/>
</dbReference>
<dbReference type="InterPro" id="IPR000203">
    <property type="entry name" value="GPS"/>
</dbReference>
<dbReference type="SUPFAM" id="SSF57196">
    <property type="entry name" value="EGF/Laminin"/>
    <property type="match status" value="1"/>
</dbReference>
<keyword evidence="6" id="KW-0732">Signal</keyword>
<keyword evidence="14" id="KW-0325">Glycoprotein</keyword>
<dbReference type="Pfam" id="PF07645">
    <property type="entry name" value="EGF_CA"/>
    <property type="match status" value="1"/>
</dbReference>
<dbReference type="InterPro" id="IPR017983">
    <property type="entry name" value="GPCR_2_secretin-like_CS"/>
</dbReference>
<dbReference type="PRINTS" id="PR00249">
    <property type="entry name" value="GPCRSECRETIN"/>
</dbReference>
<evidence type="ECO:0000256" key="16">
    <source>
        <dbReference type="ARBA" id="ARBA00062198"/>
    </source>
</evidence>
<evidence type="ECO:0000256" key="12">
    <source>
        <dbReference type="ARBA" id="ARBA00023157"/>
    </source>
</evidence>
<dbReference type="InterPro" id="IPR000832">
    <property type="entry name" value="GPCR_2_secretin-like"/>
</dbReference>
<feature type="transmembrane region" description="Helical" evidence="19">
    <location>
        <begin position="548"/>
        <end position="571"/>
    </location>
</feature>
<dbReference type="PROSITE" id="PS00650">
    <property type="entry name" value="G_PROTEIN_RECEP_F2_2"/>
    <property type="match status" value="1"/>
</dbReference>
<dbReference type="InterPro" id="IPR000152">
    <property type="entry name" value="EGF-type_Asp/Asn_hydroxyl_site"/>
</dbReference>
<evidence type="ECO:0000259" key="22">
    <source>
        <dbReference type="PROSITE" id="PS50261"/>
    </source>
</evidence>
<dbReference type="FunFam" id="2.10.25.10:FF:000177">
    <property type="entry name" value="Adhesion G protein-coupled receptor E2"/>
    <property type="match status" value="1"/>
</dbReference>
<proteinExistence type="inferred from homology"/>
<dbReference type="Pfam" id="PF01825">
    <property type="entry name" value="GPS"/>
    <property type="match status" value="1"/>
</dbReference>
<evidence type="ECO:0000256" key="19">
    <source>
        <dbReference type="SAM" id="Phobius"/>
    </source>
</evidence>
<evidence type="ECO:0000256" key="11">
    <source>
        <dbReference type="ARBA" id="ARBA00023136"/>
    </source>
</evidence>
<evidence type="ECO:0008006" key="25">
    <source>
        <dbReference type="Google" id="ProtNLM"/>
    </source>
</evidence>
<comment type="subunit">
    <text evidence="16">Forms a heterodimer, consisting of a large extracellular region (alpha subunit) non-covalently linked to a seven-transmembrane moiety (beta subunit).</text>
</comment>
<keyword evidence="15" id="KW-0807">Transducer</keyword>
<evidence type="ECO:0000256" key="4">
    <source>
        <dbReference type="ARBA" id="ARBA00022536"/>
    </source>
</evidence>
<dbReference type="GO" id="GO:0007189">
    <property type="term" value="P:adenylate cyclase-activating G protein-coupled receptor signaling pathway"/>
    <property type="evidence" value="ECO:0007669"/>
    <property type="project" value="TreeGrafter"/>
</dbReference>
<dbReference type="PROSITE" id="PS01187">
    <property type="entry name" value="EGF_CA"/>
    <property type="match status" value="1"/>
</dbReference>
<evidence type="ECO:0000256" key="7">
    <source>
        <dbReference type="ARBA" id="ARBA00022737"/>
    </source>
</evidence>
<dbReference type="FunFam" id="1.20.1070.10:FF:000054">
    <property type="entry name" value="Adhesion G protein-coupled receptor E3"/>
    <property type="match status" value="1"/>
</dbReference>
<evidence type="ECO:0000256" key="8">
    <source>
        <dbReference type="ARBA" id="ARBA00022837"/>
    </source>
</evidence>
<reference evidence="23" key="1">
    <citation type="submission" date="2025-08" db="UniProtKB">
        <authorList>
            <consortium name="Ensembl"/>
        </authorList>
    </citation>
    <scope>IDENTIFICATION</scope>
</reference>
<evidence type="ECO:0000256" key="5">
    <source>
        <dbReference type="ARBA" id="ARBA00022692"/>
    </source>
</evidence>
<keyword evidence="8" id="KW-0106">Calcium</keyword>
<comment type="caution">
    <text evidence="17">Lacks conserved residue(s) required for the propagation of feature annotation.</text>
</comment>
<evidence type="ECO:0000256" key="13">
    <source>
        <dbReference type="ARBA" id="ARBA00023170"/>
    </source>
</evidence>
<keyword evidence="5 19" id="KW-0812">Transmembrane</keyword>
<evidence type="ECO:0000256" key="6">
    <source>
        <dbReference type="ARBA" id="ARBA00022729"/>
    </source>
</evidence>
<evidence type="ECO:0000256" key="15">
    <source>
        <dbReference type="ARBA" id="ARBA00023224"/>
    </source>
</evidence>
<feature type="domain" description="GAIN-B" evidence="21">
    <location>
        <begin position="162"/>
        <end position="318"/>
    </location>
</feature>
<dbReference type="PROSITE" id="PS00010">
    <property type="entry name" value="ASX_HYDROXYL"/>
    <property type="match status" value="1"/>
</dbReference>
<evidence type="ECO:0000259" key="21">
    <source>
        <dbReference type="PROSITE" id="PS50221"/>
    </source>
</evidence>
<keyword evidence="11 19" id="KW-0472">Membrane</keyword>
<dbReference type="InterPro" id="IPR057244">
    <property type="entry name" value="GAIN_B"/>
</dbReference>
<dbReference type="GO" id="GO:0004930">
    <property type="term" value="F:G protein-coupled receptor activity"/>
    <property type="evidence" value="ECO:0007669"/>
    <property type="project" value="UniProtKB-KW"/>
</dbReference>
<evidence type="ECO:0000256" key="1">
    <source>
        <dbReference type="ARBA" id="ARBA00004651"/>
    </source>
</evidence>
<dbReference type="FunFam" id="2.60.220.50:FF:000022">
    <property type="entry name" value="Adhesion G protein-coupled receptor E3"/>
    <property type="match status" value="1"/>
</dbReference>
<keyword evidence="10" id="KW-0297">G-protein coupled receptor</keyword>
<feature type="transmembrane region" description="Helical" evidence="19">
    <location>
        <begin position="324"/>
        <end position="347"/>
    </location>
</feature>
<dbReference type="Gene3D" id="1.20.1070.10">
    <property type="entry name" value="Rhodopsin 7-helix transmembrane proteins"/>
    <property type="match status" value="1"/>
</dbReference>
<dbReference type="PROSITE" id="PS50221">
    <property type="entry name" value="GAIN_B"/>
    <property type="match status" value="1"/>
</dbReference>
<keyword evidence="24" id="KW-1185">Reference proteome</keyword>
<evidence type="ECO:0000256" key="14">
    <source>
        <dbReference type="ARBA" id="ARBA00023180"/>
    </source>
</evidence>
<feature type="domain" description="G-protein coupled receptors family 2 profile 2" evidence="22">
    <location>
        <begin position="322"/>
        <end position="572"/>
    </location>
</feature>
<dbReference type="FunFam" id="2.10.25.10:FF:000750">
    <property type="entry name" value="Putative adhesion G protein-coupled receptor E4P"/>
    <property type="match status" value="1"/>
</dbReference>
<dbReference type="PANTHER" id="PTHR12011:SF473">
    <property type="entry name" value="ADHESION G PROTEIN-COUPLED RECEPTOR E4P-RELATED"/>
    <property type="match status" value="1"/>
</dbReference>
<dbReference type="InterPro" id="IPR017981">
    <property type="entry name" value="GPCR_2-like_7TM"/>
</dbReference>
<evidence type="ECO:0000256" key="18">
    <source>
        <dbReference type="SAM" id="MobiDB-lite"/>
    </source>
</evidence>
<feature type="region of interest" description="Disordered" evidence="18">
    <location>
        <begin position="597"/>
        <end position="629"/>
    </location>
</feature>
<name>A0A8C3WCJ0_9CETA</name>
<dbReference type="InterPro" id="IPR001881">
    <property type="entry name" value="EGF-like_Ca-bd_dom"/>
</dbReference>
<evidence type="ECO:0000256" key="17">
    <source>
        <dbReference type="PROSITE-ProRule" id="PRU00076"/>
    </source>
</evidence>
<feature type="transmembrane region" description="Helical" evidence="19">
    <location>
        <begin position="517"/>
        <end position="536"/>
    </location>
</feature>
<dbReference type="InterPro" id="IPR000742">
    <property type="entry name" value="EGF"/>
</dbReference>
<feature type="transmembrane region" description="Helical" evidence="19">
    <location>
        <begin position="359"/>
        <end position="376"/>
    </location>
</feature>
<dbReference type="GO" id="GO:0005509">
    <property type="term" value="F:calcium ion binding"/>
    <property type="evidence" value="ECO:0007669"/>
    <property type="project" value="InterPro"/>
</dbReference>
<dbReference type="Gene3D" id="2.10.25.10">
    <property type="entry name" value="Laminin"/>
    <property type="match status" value="2"/>
</dbReference>
<dbReference type="InterPro" id="IPR018097">
    <property type="entry name" value="EGF_Ca-bd_CS"/>
</dbReference>
<feature type="transmembrane region" description="Helical" evidence="19">
    <location>
        <begin position="388"/>
        <end position="412"/>
    </location>
</feature>
<dbReference type="GO" id="GO:0007166">
    <property type="term" value="P:cell surface receptor signaling pathway"/>
    <property type="evidence" value="ECO:0007669"/>
    <property type="project" value="InterPro"/>
</dbReference>
<feature type="transmembrane region" description="Helical" evidence="19">
    <location>
        <begin position="432"/>
        <end position="451"/>
    </location>
</feature>
<organism evidence="23 24">
    <name type="scientific">Catagonus wagneri</name>
    <name type="common">Chacoan peccary</name>
    <dbReference type="NCBI Taxonomy" id="51154"/>
    <lineage>
        <taxon>Eukaryota</taxon>
        <taxon>Metazoa</taxon>
        <taxon>Chordata</taxon>
        <taxon>Craniata</taxon>
        <taxon>Vertebrata</taxon>
        <taxon>Euteleostomi</taxon>
        <taxon>Mammalia</taxon>
        <taxon>Eutheria</taxon>
        <taxon>Laurasiatheria</taxon>
        <taxon>Artiodactyla</taxon>
        <taxon>Suina</taxon>
        <taxon>Tayassuidae</taxon>
        <taxon>Catagonus</taxon>
    </lineage>
</organism>
<dbReference type="AlphaFoldDB" id="A0A8C3WCJ0"/>
<dbReference type="PROSITE" id="PS50261">
    <property type="entry name" value="G_PROTEIN_RECEP_F2_4"/>
    <property type="match status" value="1"/>
</dbReference>
<evidence type="ECO:0000259" key="20">
    <source>
        <dbReference type="PROSITE" id="PS50026"/>
    </source>
</evidence>
<keyword evidence="4 17" id="KW-0245">EGF-like domain</keyword>